<dbReference type="HOGENOM" id="CLU_079818_1_0_6"/>
<dbReference type="STRING" id="80852.AWOD_I_0282"/>
<dbReference type="Proteomes" id="UP000032427">
    <property type="component" value="Chromosome 1"/>
</dbReference>
<dbReference type="PANTHER" id="PTHR11102">
    <property type="entry name" value="SEL-1-LIKE PROTEIN"/>
    <property type="match status" value="1"/>
</dbReference>
<feature type="signal peptide" evidence="1">
    <location>
        <begin position="1"/>
        <end position="21"/>
    </location>
</feature>
<sequence>MKLRNLVAACMVALVPMHASSEEIGEPIPIYTENQLFRLFETNSHLTRVKKVDNCQLVEDIVARATKIDSPAYEFLYGDMLAWGVCVDRDVDLGLYYMENAARQGLPAALEQIGRYYAKGTLVQQDRERAIPYLREAAAMGNVNARIHLAELLLSDYGSPLDYEDAYRWLYNTVTADGRKHKRIANLRNGLEMRMPGNVIARAKRRDTFW</sequence>
<keyword evidence="2" id="KW-0966">Cell projection</keyword>
<evidence type="ECO:0000256" key="1">
    <source>
        <dbReference type="SAM" id="SignalP"/>
    </source>
</evidence>
<keyword evidence="2" id="KW-0282">Flagellum</keyword>
<dbReference type="Pfam" id="PF08238">
    <property type="entry name" value="Sel1"/>
    <property type="match status" value="3"/>
</dbReference>
<dbReference type="InterPro" id="IPR050767">
    <property type="entry name" value="Sel1_AlgK"/>
</dbReference>
<dbReference type="KEGG" id="awd:AWOD_I_0282"/>
<dbReference type="InterPro" id="IPR006597">
    <property type="entry name" value="Sel1-like"/>
</dbReference>
<dbReference type="FunFam" id="1.25.40.10:FF:000346">
    <property type="entry name" value="Sodium-type flagellar protein MotX"/>
    <property type="match status" value="1"/>
</dbReference>
<keyword evidence="2" id="KW-0969">Cilium</keyword>
<protein>
    <submittedName>
        <fullName evidence="2">Sodium-type polar flagellar protein MotX</fullName>
    </submittedName>
</protein>
<feature type="chain" id="PRO_5001857486" evidence="1">
    <location>
        <begin position="22"/>
        <end position="210"/>
    </location>
</feature>
<evidence type="ECO:0000313" key="2">
    <source>
        <dbReference type="EMBL" id="CED70377.1"/>
    </source>
</evidence>
<keyword evidence="3" id="KW-1185">Reference proteome</keyword>
<dbReference type="Gene3D" id="1.25.40.10">
    <property type="entry name" value="Tetratricopeptide repeat domain"/>
    <property type="match status" value="1"/>
</dbReference>
<name>A0A090IJJ3_9GAMM</name>
<accession>A0A090IJJ3</accession>
<dbReference type="AlphaFoldDB" id="A0A090IJJ3"/>
<reference evidence="3" key="1">
    <citation type="submission" date="2014-09" db="EMBL/GenBank/DDBJ databases">
        <authorList>
            <person name="Hjerde E."/>
        </authorList>
    </citation>
    <scope>NUCLEOTIDE SEQUENCE [LARGE SCALE GENOMIC DNA]</scope>
    <source>
        <strain evidence="3">06/09/139</strain>
    </source>
</reference>
<evidence type="ECO:0000313" key="3">
    <source>
        <dbReference type="Proteomes" id="UP000032427"/>
    </source>
</evidence>
<proteinExistence type="predicted"/>
<dbReference type="PANTHER" id="PTHR11102:SF160">
    <property type="entry name" value="ERAD-ASSOCIATED E3 UBIQUITIN-PROTEIN LIGASE COMPONENT HRD3"/>
    <property type="match status" value="1"/>
</dbReference>
<dbReference type="InterPro" id="IPR011990">
    <property type="entry name" value="TPR-like_helical_dom_sf"/>
</dbReference>
<dbReference type="PATRIC" id="fig|80852.17.peg.288"/>
<gene>
    <name evidence="2" type="primary">motX</name>
    <name evidence="2" type="ORF">AWOD_I_0282</name>
</gene>
<dbReference type="EMBL" id="LN554846">
    <property type="protein sequence ID" value="CED70377.1"/>
    <property type="molecule type" value="Genomic_DNA"/>
</dbReference>
<dbReference type="SUPFAM" id="SSF81901">
    <property type="entry name" value="HCP-like"/>
    <property type="match status" value="1"/>
</dbReference>
<keyword evidence="1" id="KW-0732">Signal</keyword>
<dbReference type="OrthoDB" id="5599218at2"/>
<dbReference type="SMART" id="SM00671">
    <property type="entry name" value="SEL1"/>
    <property type="match status" value="3"/>
</dbReference>
<organism evidence="2 3">
    <name type="scientific">Aliivibrio wodanis</name>
    <dbReference type="NCBI Taxonomy" id="80852"/>
    <lineage>
        <taxon>Bacteria</taxon>
        <taxon>Pseudomonadati</taxon>
        <taxon>Pseudomonadota</taxon>
        <taxon>Gammaproteobacteria</taxon>
        <taxon>Vibrionales</taxon>
        <taxon>Vibrionaceae</taxon>
        <taxon>Aliivibrio</taxon>
    </lineage>
</organism>
<dbReference type="NCBIfam" id="NF047621">
    <property type="entry name" value="FlgprotMotXVib"/>
    <property type="match status" value="1"/>
</dbReference>
<dbReference type="GeneID" id="28539814"/>